<feature type="transmembrane region" description="Helical" evidence="1">
    <location>
        <begin position="171"/>
        <end position="190"/>
    </location>
</feature>
<evidence type="ECO:0000256" key="1">
    <source>
        <dbReference type="SAM" id="Phobius"/>
    </source>
</evidence>
<dbReference type="EMBL" id="JBHSEP010000012">
    <property type="protein sequence ID" value="MFC4599867.1"/>
    <property type="molecule type" value="Genomic_DNA"/>
</dbReference>
<sequence length="250" mass="27315">MTDLLLIMILVGLCVPGIWAMSAASGVLLAEKPDNKLSVKSLAILSGVQTTAIVIASAMAGTYKGPEAGIRDEFLEGLAQGVWRGSDLLSQLGAGALGGVVCSFGWLLAYYGWLRKRLDPKTLHIWESMNRRLGLWVRVTSGGIVEEVIFRWGLLTFILWGLVSLSLEPTLSFWIALLASGLVFGLAHLPGGLELGAKPTPLLIWTAVLGNLWVTLFCGYLLYHDGLIAAMIVHILFHVLWYPFERKRVE</sequence>
<dbReference type="GO" id="GO:0016787">
    <property type="term" value="F:hydrolase activity"/>
    <property type="evidence" value="ECO:0007669"/>
    <property type="project" value="UniProtKB-KW"/>
</dbReference>
<protein>
    <submittedName>
        <fullName evidence="3">CPBP family intramembrane glutamic endopeptidase</fullName>
        <ecNumber evidence="3">3.4.-.-</ecNumber>
    </submittedName>
</protein>
<reference evidence="4" key="1">
    <citation type="journal article" date="2019" name="Int. J. Syst. Evol. Microbiol.">
        <title>The Global Catalogue of Microorganisms (GCM) 10K type strain sequencing project: providing services to taxonomists for standard genome sequencing and annotation.</title>
        <authorList>
            <consortium name="The Broad Institute Genomics Platform"/>
            <consortium name="The Broad Institute Genome Sequencing Center for Infectious Disease"/>
            <person name="Wu L."/>
            <person name="Ma J."/>
        </authorList>
    </citation>
    <scope>NUCLEOTIDE SEQUENCE [LARGE SCALE GENOMIC DNA]</scope>
    <source>
        <strain evidence="4">CCUG 49571</strain>
    </source>
</reference>
<keyword evidence="4" id="KW-1185">Reference proteome</keyword>
<dbReference type="RefSeq" id="WP_378098481.1">
    <property type="nucleotide sequence ID" value="NZ_JBHSEP010000012.1"/>
</dbReference>
<evidence type="ECO:0000313" key="4">
    <source>
        <dbReference type="Proteomes" id="UP001596028"/>
    </source>
</evidence>
<feature type="transmembrane region" description="Helical" evidence="1">
    <location>
        <begin position="92"/>
        <end position="114"/>
    </location>
</feature>
<feature type="transmembrane region" description="Helical" evidence="1">
    <location>
        <begin position="135"/>
        <end position="159"/>
    </location>
</feature>
<gene>
    <name evidence="3" type="ORF">ACFO3S_16555</name>
</gene>
<organism evidence="3 4">
    <name type="scientific">Cohnella hongkongensis</name>
    <dbReference type="NCBI Taxonomy" id="178337"/>
    <lineage>
        <taxon>Bacteria</taxon>
        <taxon>Bacillati</taxon>
        <taxon>Bacillota</taxon>
        <taxon>Bacilli</taxon>
        <taxon>Bacillales</taxon>
        <taxon>Paenibacillaceae</taxon>
        <taxon>Cohnella</taxon>
    </lineage>
</organism>
<keyword evidence="1" id="KW-0472">Membrane</keyword>
<dbReference type="Pfam" id="PF02517">
    <property type="entry name" value="Rce1-like"/>
    <property type="match status" value="1"/>
</dbReference>
<feature type="domain" description="CAAX prenyl protease 2/Lysostaphin resistance protein A-like" evidence="2">
    <location>
        <begin position="135"/>
        <end position="239"/>
    </location>
</feature>
<feature type="transmembrane region" description="Helical" evidence="1">
    <location>
        <begin position="6"/>
        <end position="30"/>
    </location>
</feature>
<feature type="transmembrane region" description="Helical" evidence="1">
    <location>
        <begin position="202"/>
        <end position="222"/>
    </location>
</feature>
<feature type="transmembrane region" description="Helical" evidence="1">
    <location>
        <begin position="42"/>
        <end position="63"/>
    </location>
</feature>
<proteinExistence type="predicted"/>
<keyword evidence="1" id="KW-1133">Transmembrane helix</keyword>
<feature type="transmembrane region" description="Helical" evidence="1">
    <location>
        <begin position="228"/>
        <end position="244"/>
    </location>
</feature>
<name>A0ABV9FD73_9BACL</name>
<dbReference type="EC" id="3.4.-.-" evidence="3"/>
<keyword evidence="3" id="KW-0378">Hydrolase</keyword>
<keyword evidence="1" id="KW-0812">Transmembrane</keyword>
<dbReference type="InterPro" id="IPR003675">
    <property type="entry name" value="Rce1/LyrA-like_dom"/>
</dbReference>
<comment type="caution">
    <text evidence="3">The sequence shown here is derived from an EMBL/GenBank/DDBJ whole genome shotgun (WGS) entry which is preliminary data.</text>
</comment>
<evidence type="ECO:0000313" key="3">
    <source>
        <dbReference type="EMBL" id="MFC4599867.1"/>
    </source>
</evidence>
<accession>A0ABV9FD73</accession>
<dbReference type="Proteomes" id="UP001596028">
    <property type="component" value="Unassembled WGS sequence"/>
</dbReference>
<evidence type="ECO:0000259" key="2">
    <source>
        <dbReference type="Pfam" id="PF02517"/>
    </source>
</evidence>